<dbReference type="CDD" id="cd09999">
    <property type="entry name" value="Arginase-like_1"/>
    <property type="match status" value="1"/>
</dbReference>
<dbReference type="GO" id="GO:0004053">
    <property type="term" value="F:arginase activity"/>
    <property type="evidence" value="ECO:0007669"/>
    <property type="project" value="TreeGrafter"/>
</dbReference>
<dbReference type="PANTHER" id="PTHR43782:SF3">
    <property type="entry name" value="ARGINASE"/>
    <property type="match status" value="1"/>
</dbReference>
<protein>
    <submittedName>
        <fullName evidence="5">Arginase/agmatinase/formiminoglutamase</fullName>
    </submittedName>
</protein>
<dbReference type="OrthoDB" id="7331788at2"/>
<accession>A0A0K8QKE4</accession>
<keyword evidence="6" id="KW-1185">Reference proteome</keyword>
<gene>
    <name evidence="5" type="ORF">MBSD_n0617</name>
</gene>
<organism evidence="5">
    <name type="scientific">Mizugakiibacter sediminis</name>
    <dbReference type="NCBI Taxonomy" id="1475481"/>
    <lineage>
        <taxon>Bacteria</taxon>
        <taxon>Pseudomonadati</taxon>
        <taxon>Pseudomonadota</taxon>
        <taxon>Gammaproteobacteria</taxon>
        <taxon>Lysobacterales</taxon>
        <taxon>Rhodanobacteraceae</taxon>
        <taxon>Mizugakiibacter</taxon>
    </lineage>
</organism>
<dbReference type="PROSITE" id="PS51409">
    <property type="entry name" value="ARGINASE_2"/>
    <property type="match status" value="1"/>
</dbReference>
<evidence type="ECO:0000256" key="4">
    <source>
        <dbReference type="PROSITE-ProRule" id="PRU00742"/>
    </source>
</evidence>
<evidence type="ECO:0000313" key="6">
    <source>
        <dbReference type="Proteomes" id="UP000253740"/>
    </source>
</evidence>
<dbReference type="InterPro" id="IPR006035">
    <property type="entry name" value="Ureohydrolase"/>
</dbReference>
<reference evidence="5" key="1">
    <citation type="submission" date="2015-08" db="EMBL/GenBank/DDBJ databases">
        <title>Complete DNA Sequence of Pseudomonas syringae pv. actinidiae, the Causal Agent of Kiwifruit Canker Disease.</title>
        <authorList>
            <person name="Rikkerink E.H.A."/>
            <person name="Fineran P.C."/>
        </authorList>
    </citation>
    <scope>NUCLEOTIDE SEQUENCE</scope>
    <source>
        <strain evidence="5">SkMP5</strain>
    </source>
</reference>
<keyword evidence="3" id="KW-0464">Manganese</keyword>
<keyword evidence="2" id="KW-0378">Hydrolase</keyword>
<dbReference type="Gene3D" id="3.40.800.10">
    <property type="entry name" value="Ureohydrolase domain"/>
    <property type="match status" value="1"/>
</dbReference>
<dbReference type="PANTHER" id="PTHR43782">
    <property type="entry name" value="ARGINASE"/>
    <property type="match status" value="1"/>
</dbReference>
<sequence length="349" mass="36749">MASRNPQEHVDAARRRLLGASVAALAWLGAGAPARAQAGPGPVLIDAPSNLGLRPLRPGHVPGAWRAPQALRARGLQARLGAEDGGAVPAPAYAPAPDPATGYRNGANLAAYTPRLAARIGAVLDRRRFPLVLGGDCSVLLGGALALRRRGRYGLLFIDGHSDFYFPRDARPLTAAGMDLALATGHGPDTLVAIDGRKPYFEERDVVVFGYRDYGTPDVVQTERFERAAFTRRPLEAVRAQGAAAAMRAALPVLERAELQGFWIHLDVDVLDPQTMPAVDSPDPGGMTLAELEDALAAALASPRATGMELTIFDPDLDADGALAERLAGLLQRAFARAGRIAAKTSATA</sequence>
<dbReference type="AlphaFoldDB" id="A0A0K8QKE4"/>
<comment type="similarity">
    <text evidence="4">Belongs to the arginase family.</text>
</comment>
<evidence type="ECO:0000256" key="1">
    <source>
        <dbReference type="ARBA" id="ARBA00022723"/>
    </source>
</evidence>
<evidence type="ECO:0000256" key="2">
    <source>
        <dbReference type="ARBA" id="ARBA00022801"/>
    </source>
</evidence>
<dbReference type="InterPro" id="IPR006311">
    <property type="entry name" value="TAT_signal"/>
</dbReference>
<dbReference type="GO" id="GO:0030145">
    <property type="term" value="F:manganese ion binding"/>
    <property type="evidence" value="ECO:0007669"/>
    <property type="project" value="TreeGrafter"/>
</dbReference>
<dbReference type="EMBL" id="DF970159">
    <property type="protein sequence ID" value="GAP65328.1"/>
    <property type="molecule type" value="Genomic_DNA"/>
</dbReference>
<name>A0A0K8QKE4_9GAMM</name>
<evidence type="ECO:0000313" key="5">
    <source>
        <dbReference type="EMBL" id="GAP65328.1"/>
    </source>
</evidence>
<dbReference type="STRING" id="1475481.GCA_000953855_00626"/>
<proteinExistence type="inferred from homology"/>
<dbReference type="PROSITE" id="PS51318">
    <property type="entry name" value="TAT"/>
    <property type="match status" value="1"/>
</dbReference>
<dbReference type="RefSeq" id="WP_082306446.1">
    <property type="nucleotide sequence ID" value="NZ_DF970159.1"/>
</dbReference>
<keyword evidence="1" id="KW-0479">Metal-binding</keyword>
<dbReference type="GO" id="GO:0005737">
    <property type="term" value="C:cytoplasm"/>
    <property type="evidence" value="ECO:0007669"/>
    <property type="project" value="TreeGrafter"/>
</dbReference>
<dbReference type="PRINTS" id="PR00116">
    <property type="entry name" value="ARGINASE"/>
</dbReference>
<dbReference type="InterPro" id="IPR023696">
    <property type="entry name" value="Ureohydrolase_dom_sf"/>
</dbReference>
<dbReference type="Proteomes" id="UP000253740">
    <property type="component" value="Unassembled WGS sequence"/>
</dbReference>
<dbReference type="SUPFAM" id="SSF52768">
    <property type="entry name" value="Arginase/deacetylase"/>
    <property type="match status" value="1"/>
</dbReference>
<evidence type="ECO:0000256" key="3">
    <source>
        <dbReference type="ARBA" id="ARBA00023211"/>
    </source>
</evidence>
<dbReference type="Pfam" id="PF00491">
    <property type="entry name" value="Arginase"/>
    <property type="match status" value="1"/>
</dbReference>